<dbReference type="AlphaFoldDB" id="A0A1I1DUD2"/>
<feature type="chain" id="PRO_5015137922" evidence="1">
    <location>
        <begin position="21"/>
        <end position="301"/>
    </location>
</feature>
<dbReference type="EMBL" id="FOKY01000004">
    <property type="protein sequence ID" value="SFB78474.1"/>
    <property type="molecule type" value="Genomic_DNA"/>
</dbReference>
<evidence type="ECO:0000313" key="3">
    <source>
        <dbReference type="Proteomes" id="UP000240042"/>
    </source>
</evidence>
<feature type="signal peptide" evidence="1">
    <location>
        <begin position="1"/>
        <end position="20"/>
    </location>
</feature>
<keyword evidence="3" id="KW-1185">Reference proteome</keyword>
<dbReference type="Proteomes" id="UP000240042">
    <property type="component" value="Unassembled WGS sequence"/>
</dbReference>
<gene>
    <name evidence="2" type="ORF">SAMN02745150_00788</name>
</gene>
<evidence type="ECO:0000313" key="2">
    <source>
        <dbReference type="EMBL" id="SFB78474.1"/>
    </source>
</evidence>
<sequence length="301" mass="35022">MRLVFFCLLLINSSAFGLMAKISFAKQNYTSSEPIQIVLSVYNTNNKSVNIALSDTLYQTISFELRTIKNEAVPLKPSVDAQVRTIYANPSLYRYITLEPNEIFSRIFDLRDFFDITAFNSYYVKASFFPDPDNRAEFFKSDYTVFTHIPPVSVQQEIVLVQTEREKILQEAKLLLPSESIADLFEAQAVKDWERFLVHIDAERLINSFDNYAQQYNAAREGSFKLDILENFKRFLTVHWNSTLISYDIKETLIQENKAYVTVDAVEGIRFTSRRLRYNFIMYKNGAGQWLIEDYTVLALN</sequence>
<dbReference type="RefSeq" id="WP_092318848.1">
    <property type="nucleotide sequence ID" value="NZ_FOKY01000004.1"/>
</dbReference>
<reference evidence="3" key="1">
    <citation type="submission" date="2016-10" db="EMBL/GenBank/DDBJ databases">
        <authorList>
            <person name="Varghese N."/>
            <person name="Submissions S."/>
        </authorList>
    </citation>
    <scope>NUCLEOTIDE SEQUENCE [LARGE SCALE GENOMIC DNA]</scope>
    <source>
        <strain evidence="3">ATCC 43811</strain>
    </source>
</reference>
<protein>
    <submittedName>
        <fullName evidence="2">Uncharacterized protein</fullName>
    </submittedName>
</protein>
<dbReference type="STRING" id="34097.SAMN02745150_00788"/>
<dbReference type="OrthoDB" id="350959at2"/>
<evidence type="ECO:0000256" key="1">
    <source>
        <dbReference type="SAM" id="SignalP"/>
    </source>
</evidence>
<organism evidence="2 3">
    <name type="scientific">Brevinema andersonii</name>
    <dbReference type="NCBI Taxonomy" id="34097"/>
    <lineage>
        <taxon>Bacteria</taxon>
        <taxon>Pseudomonadati</taxon>
        <taxon>Spirochaetota</taxon>
        <taxon>Spirochaetia</taxon>
        <taxon>Brevinematales</taxon>
        <taxon>Brevinemataceae</taxon>
        <taxon>Brevinema</taxon>
    </lineage>
</organism>
<keyword evidence="1" id="KW-0732">Signal</keyword>
<accession>A0A1I1DUD2</accession>
<proteinExistence type="predicted"/>
<name>A0A1I1DUD2_BREAD</name>